<dbReference type="GO" id="GO:0032993">
    <property type="term" value="C:protein-DNA complex"/>
    <property type="evidence" value="ECO:0007669"/>
    <property type="project" value="TreeGrafter"/>
</dbReference>
<dbReference type="PANTHER" id="PTHR30346">
    <property type="entry name" value="TRANSCRIPTIONAL DUAL REGULATOR HCAR-RELATED"/>
    <property type="match status" value="1"/>
</dbReference>
<dbReference type="Pfam" id="PF03466">
    <property type="entry name" value="LysR_substrate"/>
    <property type="match status" value="1"/>
</dbReference>
<protein>
    <submittedName>
        <fullName evidence="6">LysR family transcriptional regulator</fullName>
    </submittedName>
</protein>
<dbReference type="InterPro" id="IPR036390">
    <property type="entry name" value="WH_DNA-bd_sf"/>
</dbReference>
<accession>A0AAW7M8Z9</accession>
<sequence length="306" mass="32638">MELRHLRYFAAVAEAGSLTAAAERLHMSQPPLSVAIAKLEAELGVTLLERTSRGVEPTSAGRFLLDQSSRVLGEVDEMVASLGRFGAGTAGVLTLAAVPALLWHRIPTLLRAHAAAAPDVEVRLIDPPPWTAIDMLQQRRVDAAAILVADARRFASRHRGQLEVIDWGEVPLVAALPPGADDAPDPLPLATFDGATVVMPRGTAAVPSLPEAIDATFRRHGIVPGRVRTVETIQTSVPLVEAGLARAVLPDPDLASLARFGLTLRRITPEPSPLRALLLVRADARREPALDQLIRHVAGTTPSDPM</sequence>
<keyword evidence="3" id="KW-0238">DNA-binding</keyword>
<dbReference type="GO" id="GO:0003677">
    <property type="term" value="F:DNA binding"/>
    <property type="evidence" value="ECO:0007669"/>
    <property type="project" value="UniProtKB-KW"/>
</dbReference>
<dbReference type="PRINTS" id="PR00039">
    <property type="entry name" value="HTHLYSR"/>
</dbReference>
<evidence type="ECO:0000256" key="2">
    <source>
        <dbReference type="ARBA" id="ARBA00023015"/>
    </source>
</evidence>
<dbReference type="Pfam" id="PF00126">
    <property type="entry name" value="HTH_1"/>
    <property type="match status" value="1"/>
</dbReference>
<proteinExistence type="inferred from homology"/>
<evidence type="ECO:0000259" key="5">
    <source>
        <dbReference type="PROSITE" id="PS50931"/>
    </source>
</evidence>
<evidence type="ECO:0000313" key="6">
    <source>
        <dbReference type="EMBL" id="MDN4488838.1"/>
    </source>
</evidence>
<keyword evidence="4" id="KW-0804">Transcription</keyword>
<organism evidence="6 7">
    <name type="scientific">Demequina lignilytica</name>
    <dbReference type="NCBI Taxonomy" id="3051663"/>
    <lineage>
        <taxon>Bacteria</taxon>
        <taxon>Bacillati</taxon>
        <taxon>Actinomycetota</taxon>
        <taxon>Actinomycetes</taxon>
        <taxon>Micrococcales</taxon>
        <taxon>Demequinaceae</taxon>
        <taxon>Demequina</taxon>
    </lineage>
</organism>
<dbReference type="AlphaFoldDB" id="A0AAW7M8Z9"/>
<dbReference type="FunFam" id="1.10.10.10:FF:000001">
    <property type="entry name" value="LysR family transcriptional regulator"/>
    <property type="match status" value="1"/>
</dbReference>
<dbReference type="Gene3D" id="3.40.190.10">
    <property type="entry name" value="Periplasmic binding protein-like II"/>
    <property type="match status" value="2"/>
</dbReference>
<dbReference type="Gene3D" id="1.10.10.10">
    <property type="entry name" value="Winged helix-like DNA-binding domain superfamily/Winged helix DNA-binding domain"/>
    <property type="match status" value="1"/>
</dbReference>
<evidence type="ECO:0000313" key="7">
    <source>
        <dbReference type="Proteomes" id="UP001172737"/>
    </source>
</evidence>
<dbReference type="SUPFAM" id="SSF53850">
    <property type="entry name" value="Periplasmic binding protein-like II"/>
    <property type="match status" value="1"/>
</dbReference>
<dbReference type="InterPro" id="IPR000847">
    <property type="entry name" value="LysR_HTH_N"/>
</dbReference>
<dbReference type="CDD" id="cd05466">
    <property type="entry name" value="PBP2_LTTR_substrate"/>
    <property type="match status" value="1"/>
</dbReference>
<dbReference type="RefSeq" id="WP_301121410.1">
    <property type="nucleotide sequence ID" value="NZ_JAUHPX010000007.1"/>
</dbReference>
<dbReference type="Proteomes" id="UP001172737">
    <property type="component" value="Unassembled WGS sequence"/>
</dbReference>
<name>A0AAW7M8Z9_9MICO</name>
<dbReference type="GO" id="GO:0003700">
    <property type="term" value="F:DNA-binding transcription factor activity"/>
    <property type="evidence" value="ECO:0007669"/>
    <property type="project" value="InterPro"/>
</dbReference>
<comment type="similarity">
    <text evidence="1">Belongs to the LysR transcriptional regulatory family.</text>
</comment>
<keyword evidence="7" id="KW-1185">Reference proteome</keyword>
<dbReference type="PANTHER" id="PTHR30346:SF0">
    <property type="entry name" value="HCA OPERON TRANSCRIPTIONAL ACTIVATOR HCAR"/>
    <property type="match status" value="1"/>
</dbReference>
<dbReference type="InterPro" id="IPR036388">
    <property type="entry name" value="WH-like_DNA-bd_sf"/>
</dbReference>
<evidence type="ECO:0000256" key="1">
    <source>
        <dbReference type="ARBA" id="ARBA00009437"/>
    </source>
</evidence>
<feature type="domain" description="HTH lysR-type" evidence="5">
    <location>
        <begin position="1"/>
        <end position="58"/>
    </location>
</feature>
<dbReference type="SUPFAM" id="SSF46785">
    <property type="entry name" value="Winged helix' DNA-binding domain"/>
    <property type="match status" value="1"/>
</dbReference>
<reference evidence="6" key="1">
    <citation type="submission" date="2023-06" db="EMBL/GenBank/DDBJ databases">
        <title>Sysu t00039.</title>
        <authorList>
            <person name="Gao L."/>
            <person name="Fang B.-Z."/>
            <person name="Li W.-J."/>
        </authorList>
    </citation>
    <scope>NUCLEOTIDE SEQUENCE</scope>
    <source>
        <strain evidence="6">SYSU T00039</strain>
    </source>
</reference>
<comment type="caution">
    <text evidence="6">The sequence shown here is derived from an EMBL/GenBank/DDBJ whole genome shotgun (WGS) entry which is preliminary data.</text>
</comment>
<dbReference type="InterPro" id="IPR005119">
    <property type="entry name" value="LysR_subst-bd"/>
</dbReference>
<gene>
    <name evidence="6" type="ORF">QQX10_11755</name>
</gene>
<dbReference type="EMBL" id="JAUHPX010000007">
    <property type="protein sequence ID" value="MDN4488838.1"/>
    <property type="molecule type" value="Genomic_DNA"/>
</dbReference>
<evidence type="ECO:0000256" key="4">
    <source>
        <dbReference type="ARBA" id="ARBA00023163"/>
    </source>
</evidence>
<dbReference type="PROSITE" id="PS50931">
    <property type="entry name" value="HTH_LYSR"/>
    <property type="match status" value="1"/>
</dbReference>
<keyword evidence="2" id="KW-0805">Transcription regulation</keyword>
<evidence type="ECO:0000256" key="3">
    <source>
        <dbReference type="ARBA" id="ARBA00023125"/>
    </source>
</evidence>